<evidence type="ECO:0000256" key="2">
    <source>
        <dbReference type="ARBA" id="ARBA00022723"/>
    </source>
</evidence>
<reference evidence="5" key="2">
    <citation type="submission" date="2021-09" db="EMBL/GenBank/DDBJ databases">
        <authorList>
            <person name="Gilroy R."/>
        </authorList>
    </citation>
    <scope>NUCLEOTIDE SEQUENCE</scope>
    <source>
        <strain evidence="5">4100</strain>
    </source>
</reference>
<dbReference type="InterPro" id="IPR051453">
    <property type="entry name" value="MBL_Glyoxalase_II"/>
</dbReference>
<reference evidence="5" key="1">
    <citation type="journal article" date="2021" name="PeerJ">
        <title>Extensive microbial diversity within the chicken gut microbiome revealed by metagenomics and culture.</title>
        <authorList>
            <person name="Gilroy R."/>
            <person name="Ravi A."/>
            <person name="Getino M."/>
            <person name="Pursley I."/>
            <person name="Horton D.L."/>
            <person name="Alikhan N.F."/>
            <person name="Baker D."/>
            <person name="Gharbi K."/>
            <person name="Hall N."/>
            <person name="Watson M."/>
            <person name="Adriaenssens E.M."/>
            <person name="Foster-Nyarko E."/>
            <person name="Jarju S."/>
            <person name="Secka A."/>
            <person name="Antonio M."/>
            <person name="Oren A."/>
            <person name="Chaudhuri R.R."/>
            <person name="La Ragione R."/>
            <person name="Hildebrand F."/>
            <person name="Pallen M.J."/>
        </authorList>
    </citation>
    <scope>NUCLEOTIDE SEQUENCE</scope>
    <source>
        <strain evidence="5">4100</strain>
    </source>
</reference>
<dbReference type="InterPro" id="IPR001279">
    <property type="entry name" value="Metallo-B-lactamas"/>
</dbReference>
<name>A0A4Q0UAX2_9BACT</name>
<sequence length="214" mass="23825">MLEIKTFVFNPFDENTYLAWDAETREAMVIDPGMYNAAERQEFDGFIRANGLTLTHLVNTHLHLDHTWGNDHITDTYNLKTEANSGDSMLGVRRREQAQMFGMNPDALRPLNVEVDLRQDDVIKLGTLDFTVLHVPGHSPGGIALYCKEAGVVFSGDSLFERSIGRTDLPGGDYRQLINAIADQMLPLPGETVVYPGHGRSTTIADEAAFNPYL</sequence>
<comment type="caution">
    <text evidence="5">The sequence shown here is derived from an EMBL/GenBank/DDBJ whole genome shotgun (WGS) entry which is preliminary data.</text>
</comment>
<keyword evidence="2" id="KW-0479">Metal-binding</keyword>
<comment type="cofactor">
    <cofactor evidence="1">
        <name>Zn(2+)</name>
        <dbReference type="ChEBI" id="CHEBI:29105"/>
    </cofactor>
</comment>
<accession>A0A4Q0UAX2</accession>
<evidence type="ECO:0000256" key="4">
    <source>
        <dbReference type="ARBA" id="ARBA00022833"/>
    </source>
</evidence>
<dbReference type="PANTHER" id="PTHR46233:SF3">
    <property type="entry name" value="HYDROXYACYLGLUTATHIONE HYDROLASE GLOC"/>
    <property type="match status" value="1"/>
</dbReference>
<dbReference type="Gene3D" id="3.60.15.10">
    <property type="entry name" value="Ribonuclease Z/Hydroxyacylglutathione hydrolase-like"/>
    <property type="match status" value="1"/>
</dbReference>
<dbReference type="Pfam" id="PF00753">
    <property type="entry name" value="Lactamase_B"/>
    <property type="match status" value="1"/>
</dbReference>
<dbReference type="CDD" id="cd06262">
    <property type="entry name" value="metallo-hydrolase-like_MBL-fold"/>
    <property type="match status" value="1"/>
</dbReference>
<evidence type="ECO:0000256" key="3">
    <source>
        <dbReference type="ARBA" id="ARBA00022801"/>
    </source>
</evidence>
<dbReference type="InterPro" id="IPR036866">
    <property type="entry name" value="RibonucZ/Hydroxyglut_hydro"/>
</dbReference>
<evidence type="ECO:0000313" key="5">
    <source>
        <dbReference type="EMBL" id="HJE39485.1"/>
    </source>
</evidence>
<evidence type="ECO:0000313" key="6">
    <source>
        <dbReference type="Proteomes" id="UP000711407"/>
    </source>
</evidence>
<gene>
    <name evidence="5" type="ORF">K8V47_07005</name>
</gene>
<dbReference type="Proteomes" id="UP000711407">
    <property type="component" value="Unassembled WGS sequence"/>
</dbReference>
<dbReference type="SUPFAM" id="SSF56281">
    <property type="entry name" value="Metallo-hydrolase/oxidoreductase"/>
    <property type="match status" value="1"/>
</dbReference>
<dbReference type="SMART" id="SM00849">
    <property type="entry name" value="Lactamase_B"/>
    <property type="match status" value="1"/>
</dbReference>
<dbReference type="PANTHER" id="PTHR46233">
    <property type="entry name" value="HYDROXYACYLGLUTATHIONE HYDROLASE GLOC"/>
    <property type="match status" value="1"/>
</dbReference>
<dbReference type="AlphaFoldDB" id="A0A4Q0UAX2"/>
<dbReference type="GO" id="GO:0046872">
    <property type="term" value="F:metal ion binding"/>
    <property type="evidence" value="ECO:0007669"/>
    <property type="project" value="UniProtKB-KW"/>
</dbReference>
<dbReference type="GO" id="GO:0016787">
    <property type="term" value="F:hydrolase activity"/>
    <property type="evidence" value="ECO:0007669"/>
    <property type="project" value="UniProtKB-KW"/>
</dbReference>
<dbReference type="EMBL" id="DYXT01000035">
    <property type="protein sequence ID" value="HJE39485.1"/>
    <property type="molecule type" value="Genomic_DNA"/>
</dbReference>
<evidence type="ECO:0000256" key="1">
    <source>
        <dbReference type="ARBA" id="ARBA00001947"/>
    </source>
</evidence>
<proteinExistence type="predicted"/>
<organism evidence="5 6">
    <name type="scientific">Candidatus Amulumruptor caecigallinarius</name>
    <dbReference type="NCBI Taxonomy" id="2109911"/>
    <lineage>
        <taxon>Bacteria</taxon>
        <taxon>Pseudomonadati</taxon>
        <taxon>Bacteroidota</taxon>
        <taxon>Bacteroidia</taxon>
        <taxon>Bacteroidales</taxon>
        <taxon>Muribaculaceae</taxon>
        <taxon>Candidatus Amulumruptor</taxon>
    </lineage>
</organism>
<protein>
    <submittedName>
        <fullName evidence="5">MBL fold metallo-hydrolase</fullName>
    </submittedName>
</protein>
<keyword evidence="3" id="KW-0378">Hydrolase</keyword>
<keyword evidence="4" id="KW-0862">Zinc</keyword>